<evidence type="ECO:0000259" key="6">
    <source>
        <dbReference type="SMART" id="SM00925"/>
    </source>
</evidence>
<dbReference type="InterPro" id="IPR010611">
    <property type="entry name" value="3D_dom"/>
</dbReference>
<dbReference type="Gene3D" id="2.40.240.50">
    <property type="entry name" value="Barwin-like endoglucanases"/>
    <property type="match status" value="1"/>
</dbReference>
<evidence type="ECO:0000256" key="5">
    <source>
        <dbReference type="ARBA" id="ARBA00030918"/>
    </source>
</evidence>
<dbReference type="PIRSF" id="PIRSF019422">
    <property type="entry name" value="MltA"/>
    <property type="match status" value="1"/>
</dbReference>
<feature type="domain" description="Lytic transglycosylase MltA" evidence="6">
    <location>
        <begin position="113"/>
        <end position="268"/>
    </location>
</feature>
<dbReference type="SUPFAM" id="SSF50685">
    <property type="entry name" value="Barwin-like endoglucanases"/>
    <property type="match status" value="1"/>
</dbReference>
<dbReference type="SMART" id="SM00925">
    <property type="entry name" value="MltA"/>
    <property type="match status" value="1"/>
</dbReference>
<dbReference type="GO" id="GO:0004553">
    <property type="term" value="F:hydrolase activity, hydrolyzing O-glycosyl compounds"/>
    <property type="evidence" value="ECO:0007669"/>
    <property type="project" value="InterPro"/>
</dbReference>
<evidence type="ECO:0000313" key="8">
    <source>
        <dbReference type="Proteomes" id="UP000326061"/>
    </source>
</evidence>
<dbReference type="InterPro" id="IPR026044">
    <property type="entry name" value="MltA"/>
</dbReference>
<sequence length="364" mass="41103">MKHFILFFSTILFFLGCSKESYTTFSNMPDTKLVKSDFQKLPNWDDEEYSNALNSFIESCKTSKTKEIYGDLCVKAAAAADAKEFLTTYFIPYKISSADASQDGLLTGYYEPELKGSLTKKEPYIYPIYKTPKDLVVVDLTQQYPELKGYRLRGKLQGNKLVPYHDRENANANTLDAEVLCYTDSKIDLFFLEVQGSGRVTFENGETIFIGYDNQNGYPYSSIGRYLADIGAIPLQEVSLQSIKRWLEENPSKIDEVLNYNKSMVFFRQKEQSATGSLGVTLTPKRSIAVDRKYIPLGTMLYLSAKTDEVDFNHIVMAQDTGGAIKGSVRADIFLGYGEEAKERAGKLKAPLKLWILLPKEESL</sequence>
<dbReference type="RefSeq" id="WP_152299540.1">
    <property type="nucleotide sequence ID" value="NZ_CP041166.1"/>
</dbReference>
<evidence type="ECO:0000256" key="2">
    <source>
        <dbReference type="ARBA" id="ARBA00012587"/>
    </source>
</evidence>
<accession>A0AAJ4DMS2</accession>
<dbReference type="EMBL" id="CP041166">
    <property type="protein sequence ID" value="QFR43477.1"/>
    <property type="molecule type" value="Genomic_DNA"/>
</dbReference>
<evidence type="ECO:0000256" key="1">
    <source>
        <dbReference type="ARBA" id="ARBA00001420"/>
    </source>
</evidence>
<dbReference type="InterPro" id="IPR005300">
    <property type="entry name" value="MltA_B"/>
</dbReference>
<dbReference type="KEGG" id="suln:FJR47_05990"/>
<dbReference type="GO" id="GO:0009253">
    <property type="term" value="P:peptidoglycan catabolic process"/>
    <property type="evidence" value="ECO:0007669"/>
    <property type="project" value="TreeGrafter"/>
</dbReference>
<dbReference type="Pfam" id="PF03562">
    <property type="entry name" value="MltA"/>
    <property type="match status" value="1"/>
</dbReference>
<gene>
    <name evidence="7" type="ORF">FJR47_05990</name>
</gene>
<dbReference type="AlphaFoldDB" id="A0AAJ4DMS2"/>
<keyword evidence="4" id="KW-0961">Cell wall biogenesis/degradation</keyword>
<keyword evidence="3" id="KW-0456">Lyase</keyword>
<dbReference type="CDD" id="cd14668">
    <property type="entry name" value="mlta_B"/>
    <property type="match status" value="1"/>
</dbReference>
<keyword evidence="8" id="KW-1185">Reference proteome</keyword>
<dbReference type="PANTHER" id="PTHR30124">
    <property type="entry name" value="MEMBRANE-BOUND LYTIC MUREIN TRANSGLYCOSYLASE A"/>
    <property type="match status" value="1"/>
</dbReference>
<dbReference type="GO" id="GO:0071555">
    <property type="term" value="P:cell wall organization"/>
    <property type="evidence" value="ECO:0007669"/>
    <property type="project" value="UniProtKB-KW"/>
</dbReference>
<proteinExistence type="predicted"/>
<dbReference type="EC" id="4.2.2.n1" evidence="2"/>
<dbReference type="Pfam" id="PF06725">
    <property type="entry name" value="3D"/>
    <property type="match status" value="1"/>
</dbReference>
<reference evidence="8" key="1">
    <citation type="submission" date="2019-06" db="EMBL/GenBank/DDBJ databases">
        <title>Sulfurimonas gotlandica sp. nov., a chemoautotrophic and psychrotolerant epsilonproteobacterium isolated from a pelagic redoxcline, and an emended description of the genus Sulfurimonas.</title>
        <authorList>
            <person name="Wang S."/>
            <person name="Jiang L."/>
            <person name="Shao Z."/>
        </authorList>
    </citation>
    <scope>NUCLEOTIDE SEQUENCE [LARGE SCALE GENOMIC DNA]</scope>
    <source>
        <strain evidence="8">1-1N</strain>
    </source>
</reference>
<evidence type="ECO:0000256" key="3">
    <source>
        <dbReference type="ARBA" id="ARBA00023239"/>
    </source>
</evidence>
<name>A0AAJ4DMS2_9BACT</name>
<comment type="catalytic activity">
    <reaction evidence="1">
        <text>Exolytic cleavage of the (1-&gt;4)-beta-glycosidic linkage between N-acetylmuramic acid (MurNAc) and N-acetylglucosamine (GlcNAc) residues in peptidoglycan, from either the reducing or the non-reducing ends of the peptidoglycan chains, with concomitant formation of a 1,6-anhydrobond in the MurNAc residue.</text>
        <dbReference type="EC" id="4.2.2.n1"/>
    </reaction>
</comment>
<protein>
    <recommendedName>
        <fullName evidence="2">peptidoglycan lytic exotransglycosylase</fullName>
        <ecNumber evidence="2">4.2.2.n1</ecNumber>
    </recommendedName>
    <alternativeName>
        <fullName evidence="5">Murein hydrolase A</fullName>
    </alternativeName>
</protein>
<evidence type="ECO:0000256" key="4">
    <source>
        <dbReference type="ARBA" id="ARBA00023316"/>
    </source>
</evidence>
<dbReference type="Gene3D" id="2.40.40.10">
    <property type="entry name" value="RlpA-like domain"/>
    <property type="match status" value="1"/>
</dbReference>
<dbReference type="CDD" id="cd14485">
    <property type="entry name" value="mltA_like_LT_A"/>
    <property type="match status" value="1"/>
</dbReference>
<evidence type="ECO:0000313" key="7">
    <source>
        <dbReference type="EMBL" id="QFR43477.1"/>
    </source>
</evidence>
<dbReference type="GO" id="GO:0008933">
    <property type="term" value="F:peptidoglycan lytic transglycosylase activity"/>
    <property type="evidence" value="ECO:0007669"/>
    <property type="project" value="TreeGrafter"/>
</dbReference>
<dbReference type="Proteomes" id="UP000326061">
    <property type="component" value="Chromosome"/>
</dbReference>
<dbReference type="PROSITE" id="PS51257">
    <property type="entry name" value="PROKAR_LIPOPROTEIN"/>
    <property type="match status" value="1"/>
</dbReference>
<dbReference type="PANTHER" id="PTHR30124:SF0">
    <property type="entry name" value="MEMBRANE-BOUND LYTIC MUREIN TRANSGLYCOSYLASE A"/>
    <property type="match status" value="1"/>
</dbReference>
<dbReference type="InterPro" id="IPR036908">
    <property type="entry name" value="RlpA-like_sf"/>
</dbReference>
<organism evidence="7 8">
    <name type="scientific">Sulfurimonas xiamenensis</name>
    <dbReference type="NCBI Taxonomy" id="2590021"/>
    <lineage>
        <taxon>Bacteria</taxon>
        <taxon>Pseudomonadati</taxon>
        <taxon>Campylobacterota</taxon>
        <taxon>Epsilonproteobacteria</taxon>
        <taxon>Campylobacterales</taxon>
        <taxon>Sulfurimonadaceae</taxon>
        <taxon>Sulfurimonas</taxon>
    </lineage>
</organism>
<dbReference type="GO" id="GO:0009254">
    <property type="term" value="P:peptidoglycan turnover"/>
    <property type="evidence" value="ECO:0007669"/>
    <property type="project" value="InterPro"/>
</dbReference>
<dbReference type="GO" id="GO:0019867">
    <property type="term" value="C:outer membrane"/>
    <property type="evidence" value="ECO:0007669"/>
    <property type="project" value="InterPro"/>
</dbReference>